<feature type="transmembrane region" description="Helical" evidence="2">
    <location>
        <begin position="163"/>
        <end position="183"/>
    </location>
</feature>
<dbReference type="InterPro" id="IPR038765">
    <property type="entry name" value="Papain-like_cys_pep_sf"/>
</dbReference>
<dbReference type="SMART" id="SM00460">
    <property type="entry name" value="TGc"/>
    <property type="match status" value="1"/>
</dbReference>
<dbReference type="RefSeq" id="WP_191274463.1">
    <property type="nucleotide sequence ID" value="NZ_BNDS01000014.1"/>
</dbReference>
<keyword evidence="2" id="KW-0812">Transmembrane</keyword>
<protein>
    <recommendedName>
        <fullName evidence="3">Transglutaminase-like domain-containing protein</fullName>
    </recommendedName>
</protein>
<feature type="domain" description="Transglutaminase-like" evidence="3">
    <location>
        <begin position="471"/>
        <end position="547"/>
    </location>
</feature>
<feature type="compositionally biased region" description="Basic and acidic residues" evidence="1">
    <location>
        <begin position="577"/>
        <end position="588"/>
    </location>
</feature>
<feature type="region of interest" description="Disordered" evidence="1">
    <location>
        <begin position="561"/>
        <end position="588"/>
    </location>
</feature>
<reference evidence="4 5" key="1">
    <citation type="journal article" date="2022" name="Int. J. Syst. Evol. Microbiol.">
        <title>Neobacillus kokaensis sp. nov., isolated from soil.</title>
        <authorList>
            <person name="Yuki K."/>
            <person name="Matsubara H."/>
            <person name="Yamaguchi S."/>
        </authorList>
    </citation>
    <scope>NUCLEOTIDE SEQUENCE [LARGE SCALE GENOMIC DNA]</scope>
    <source>
        <strain evidence="4 5">LOB 377</strain>
    </source>
</reference>
<feature type="transmembrane region" description="Helical" evidence="2">
    <location>
        <begin position="138"/>
        <end position="157"/>
    </location>
</feature>
<organism evidence="4 5">
    <name type="scientific">Neobacillus kokaensis</name>
    <dbReference type="NCBI Taxonomy" id="2759023"/>
    <lineage>
        <taxon>Bacteria</taxon>
        <taxon>Bacillati</taxon>
        <taxon>Bacillota</taxon>
        <taxon>Bacilli</taxon>
        <taxon>Bacillales</taxon>
        <taxon>Bacillaceae</taxon>
        <taxon>Neobacillus</taxon>
    </lineage>
</organism>
<feature type="transmembrane region" description="Helical" evidence="2">
    <location>
        <begin position="612"/>
        <end position="630"/>
    </location>
</feature>
<evidence type="ECO:0000313" key="4">
    <source>
        <dbReference type="EMBL" id="GHH99628.1"/>
    </source>
</evidence>
<keyword evidence="5" id="KW-1185">Reference proteome</keyword>
<dbReference type="InterPro" id="IPR025403">
    <property type="entry name" value="TgpA-like_C"/>
</dbReference>
<dbReference type="PANTHER" id="PTHR42736">
    <property type="entry name" value="PROTEIN-GLUTAMINE GAMMA-GLUTAMYLTRANSFERASE"/>
    <property type="match status" value="1"/>
</dbReference>
<dbReference type="Gene3D" id="3.10.620.30">
    <property type="match status" value="1"/>
</dbReference>
<evidence type="ECO:0000259" key="3">
    <source>
        <dbReference type="SMART" id="SM00460"/>
    </source>
</evidence>
<dbReference type="PANTHER" id="PTHR42736:SF1">
    <property type="entry name" value="PROTEIN-GLUTAMINE GAMMA-GLUTAMYLTRANSFERASE"/>
    <property type="match status" value="1"/>
</dbReference>
<evidence type="ECO:0000256" key="2">
    <source>
        <dbReference type="SAM" id="Phobius"/>
    </source>
</evidence>
<dbReference type="InterPro" id="IPR052901">
    <property type="entry name" value="Bact_TGase-like"/>
</dbReference>
<proteinExistence type="predicted"/>
<feature type="transmembrane region" description="Helical" evidence="2">
    <location>
        <begin position="35"/>
        <end position="51"/>
    </location>
</feature>
<dbReference type="Pfam" id="PF01841">
    <property type="entry name" value="Transglut_core"/>
    <property type="match status" value="1"/>
</dbReference>
<dbReference type="Pfam" id="PF11992">
    <property type="entry name" value="TgpA_N"/>
    <property type="match status" value="1"/>
</dbReference>
<name>A0ABQ3N6L4_9BACI</name>
<dbReference type="InterPro" id="IPR021878">
    <property type="entry name" value="TgpA_N"/>
</dbReference>
<dbReference type="EMBL" id="BNDS01000014">
    <property type="protein sequence ID" value="GHH99628.1"/>
    <property type="molecule type" value="Genomic_DNA"/>
</dbReference>
<feature type="transmembrane region" description="Helical" evidence="2">
    <location>
        <begin position="57"/>
        <end position="75"/>
    </location>
</feature>
<evidence type="ECO:0000256" key="1">
    <source>
        <dbReference type="SAM" id="MobiDB-lite"/>
    </source>
</evidence>
<dbReference type="InterPro" id="IPR002931">
    <property type="entry name" value="Transglutaminase-like"/>
</dbReference>
<keyword evidence="2" id="KW-0472">Membrane</keyword>
<dbReference type="Proteomes" id="UP000637074">
    <property type="component" value="Unassembled WGS sequence"/>
</dbReference>
<keyword evidence="2" id="KW-1133">Transmembrane helix</keyword>
<feature type="transmembrane region" description="Helical" evidence="2">
    <location>
        <begin position="113"/>
        <end position="131"/>
    </location>
</feature>
<feature type="transmembrane region" description="Helical" evidence="2">
    <location>
        <begin position="195"/>
        <end position="215"/>
    </location>
</feature>
<accession>A0ABQ3N6L4</accession>
<dbReference type="Pfam" id="PF13559">
    <property type="entry name" value="DUF4129"/>
    <property type="match status" value="1"/>
</dbReference>
<feature type="transmembrane region" description="Helical" evidence="2">
    <location>
        <begin position="6"/>
        <end position="23"/>
    </location>
</feature>
<gene>
    <name evidence="4" type="primary">yebA</name>
    <name evidence="4" type="ORF">AM1BK_31710</name>
</gene>
<dbReference type="SUPFAM" id="SSF54001">
    <property type="entry name" value="Cysteine proteinases"/>
    <property type="match status" value="1"/>
</dbReference>
<sequence>MNKRDFPTMLLYVLGFLLLWEWLRPVEQLTETDNIEVFVLFLLVSLAMSYLKIKWIWQFIIKILFILFFIHRFYYEASFFQLNWLTSFSNDFIYNMGLMFARNWNDLSYEFRTFLLFILLWLMMYLIQYWLLRQQQIFIFFFMTLIYITVLDTFTLYDAKFAIVRTVAAGFTVMGMLTFYRIINREKVKSSPAFMKKWMIPLTGMIGFSVLVGVVSPKAAPFWPDPVPYLKAAKEGAGNSLGNGPSRIGYGTNDERLGGPFIGDNNPVFMAEASGKNYWKVETKDVYTGKGWTPYGSTPFDFQEGELVPFYSIPDTVETTKETATIYPVHTKEPLIVYPAGLQRIINIEPNYEAGFRQLRMDTTNEKIESFQTVEYKLDFVIPKYKIEDLRKTTDFNSNGINRAFYKNYTRVPENLPKRIKQLTEEITAGKSSWFDKAKAVEAYFGRSEYSYDQKNVALPGPGDDYVDQFLFETKRGYCDNFSTSMAVMLRTIGIPTRWVKGFTGGDFLKYSQDNNMRIYKITNNNAHSWVEVFLPNQGWTPFEPTRGFTNDIRINYGSNEATSNEQPAVPASVQKPQDKPLDEPKQTTSEKKMFDFTLFWLKTKIFFKTNWVWIALTIGGLAALITILYRTRGKWLPYILLLSYRFKQKDETINTAYLTLLHQLDRYGLKRKENQTLRNYAQYVDQFFSTREMTRLTKCYEEYLYHQHLPKGSWLETRKLWENLIKRTIA</sequence>
<evidence type="ECO:0000313" key="5">
    <source>
        <dbReference type="Proteomes" id="UP000637074"/>
    </source>
</evidence>
<comment type="caution">
    <text evidence="4">The sequence shown here is derived from an EMBL/GenBank/DDBJ whole genome shotgun (WGS) entry which is preliminary data.</text>
</comment>